<proteinExistence type="predicted"/>
<evidence type="ECO:0000313" key="3">
    <source>
        <dbReference type="Proteomes" id="UP000198215"/>
    </source>
</evidence>
<organism evidence="2 3">
    <name type="scientific">Micromonospora coxensis</name>
    <dbReference type="NCBI Taxonomy" id="356852"/>
    <lineage>
        <taxon>Bacteria</taxon>
        <taxon>Bacillati</taxon>
        <taxon>Actinomycetota</taxon>
        <taxon>Actinomycetes</taxon>
        <taxon>Micromonosporales</taxon>
        <taxon>Micromonosporaceae</taxon>
        <taxon>Micromonospora</taxon>
    </lineage>
</organism>
<accession>A0A1C5IQN8</accession>
<feature type="transmembrane region" description="Helical" evidence="1">
    <location>
        <begin position="121"/>
        <end position="146"/>
    </location>
</feature>
<keyword evidence="1" id="KW-0812">Transmembrane</keyword>
<keyword evidence="3" id="KW-1185">Reference proteome</keyword>
<gene>
    <name evidence="2" type="ORF">GA0070614_3235</name>
</gene>
<evidence type="ECO:0000313" key="2">
    <source>
        <dbReference type="EMBL" id="SCG60657.1"/>
    </source>
</evidence>
<keyword evidence="1" id="KW-1133">Transmembrane helix</keyword>
<keyword evidence="1" id="KW-0472">Membrane</keyword>
<name>A0A1C5IQN8_9ACTN</name>
<reference evidence="3" key="1">
    <citation type="submission" date="2016-06" db="EMBL/GenBank/DDBJ databases">
        <authorList>
            <person name="Varghese N."/>
            <person name="Submissions Spin"/>
        </authorList>
    </citation>
    <scope>NUCLEOTIDE SEQUENCE [LARGE SCALE GENOMIC DNA]</scope>
    <source>
        <strain evidence="3">DSM 45161</strain>
    </source>
</reference>
<protein>
    <recommendedName>
        <fullName evidence="4">DUF3592 domain-containing protein</fullName>
    </recommendedName>
</protein>
<dbReference type="AlphaFoldDB" id="A0A1C5IQN8"/>
<dbReference type="Proteomes" id="UP000198215">
    <property type="component" value="Chromosome I"/>
</dbReference>
<evidence type="ECO:0008006" key="4">
    <source>
        <dbReference type="Google" id="ProtNLM"/>
    </source>
</evidence>
<dbReference type="EMBL" id="LT607753">
    <property type="protein sequence ID" value="SCG60657.1"/>
    <property type="molecule type" value="Genomic_DNA"/>
</dbReference>
<sequence>MSGMRPRRVTRTSVVCAALLTAVVTVFLWVGAAGAYRKAVDLRDHGAVTTADVLQVQRLGDDSYVRVRFTTADGAVVEADVHDFRVDPEPVEGATMQVRYAPAEPVRHIQDARLGPDFVDVWVRALGGLALLAFGTFVVLGSWGLVGERWP</sequence>
<evidence type="ECO:0000256" key="1">
    <source>
        <dbReference type="SAM" id="Phobius"/>
    </source>
</evidence>